<sequence length="124" mass="14710">MLRSFVGANPEDWDLYMTNVEFAINDSCSDVTAFTSFEFCYGVSPMSWLDIFLEAATHPGFARRKFSLWLRDARVQHELAQPRQREQFDRRHKQHSYEVGDRVWIEARHLTRKCDGPHNMLEAW</sequence>
<gene>
    <name evidence="1" type="ORF">CYMTET_6563</name>
</gene>
<evidence type="ECO:0000313" key="1">
    <source>
        <dbReference type="EMBL" id="KAK3285852.1"/>
    </source>
</evidence>
<accession>A0AAE0GX64</accession>
<evidence type="ECO:0000313" key="2">
    <source>
        <dbReference type="Proteomes" id="UP001190700"/>
    </source>
</evidence>
<dbReference type="EMBL" id="LGRX02001605">
    <property type="protein sequence ID" value="KAK3285852.1"/>
    <property type="molecule type" value="Genomic_DNA"/>
</dbReference>
<keyword evidence="2" id="KW-1185">Reference proteome</keyword>
<comment type="caution">
    <text evidence="1">The sequence shown here is derived from an EMBL/GenBank/DDBJ whole genome shotgun (WGS) entry which is preliminary data.</text>
</comment>
<protein>
    <submittedName>
        <fullName evidence="1">Uncharacterized protein</fullName>
    </submittedName>
</protein>
<dbReference type="GO" id="GO:0003676">
    <property type="term" value="F:nucleic acid binding"/>
    <property type="evidence" value="ECO:0007669"/>
    <property type="project" value="InterPro"/>
</dbReference>
<organism evidence="1 2">
    <name type="scientific">Cymbomonas tetramitiformis</name>
    <dbReference type="NCBI Taxonomy" id="36881"/>
    <lineage>
        <taxon>Eukaryota</taxon>
        <taxon>Viridiplantae</taxon>
        <taxon>Chlorophyta</taxon>
        <taxon>Pyramimonadophyceae</taxon>
        <taxon>Pyramimonadales</taxon>
        <taxon>Pyramimonadaceae</taxon>
        <taxon>Cymbomonas</taxon>
    </lineage>
</organism>
<dbReference type="Gene3D" id="3.30.420.10">
    <property type="entry name" value="Ribonuclease H-like superfamily/Ribonuclease H"/>
    <property type="match status" value="1"/>
</dbReference>
<reference evidence="1 2" key="1">
    <citation type="journal article" date="2015" name="Genome Biol. Evol.">
        <title>Comparative Genomics of a Bacterivorous Green Alga Reveals Evolutionary Causalities and Consequences of Phago-Mixotrophic Mode of Nutrition.</title>
        <authorList>
            <person name="Burns J.A."/>
            <person name="Paasch A."/>
            <person name="Narechania A."/>
            <person name="Kim E."/>
        </authorList>
    </citation>
    <scope>NUCLEOTIDE SEQUENCE [LARGE SCALE GENOMIC DNA]</scope>
    <source>
        <strain evidence="1 2">PLY_AMNH</strain>
    </source>
</reference>
<name>A0AAE0GX64_9CHLO</name>
<proteinExistence type="predicted"/>
<dbReference type="AlphaFoldDB" id="A0AAE0GX64"/>
<dbReference type="InterPro" id="IPR036397">
    <property type="entry name" value="RNaseH_sf"/>
</dbReference>
<dbReference type="Proteomes" id="UP001190700">
    <property type="component" value="Unassembled WGS sequence"/>
</dbReference>